<keyword evidence="5" id="KW-1185">Reference proteome</keyword>
<comment type="similarity">
    <text evidence="1">Belongs to the protein kinase superfamily. ADCK protein kinase family.</text>
</comment>
<feature type="domain" description="ABC1 atypical kinase-like" evidence="3">
    <location>
        <begin position="283"/>
        <end position="523"/>
    </location>
</feature>
<comment type="caution">
    <text evidence="4">The sequence shown here is derived from an EMBL/GenBank/DDBJ whole genome shotgun (WGS) entry which is preliminary data.</text>
</comment>
<dbReference type="PANTHER" id="PTHR10566:SF118">
    <property type="entry name" value="PROTEIN KINASE DOMAIN-CONTAINING PROTEIN"/>
    <property type="match status" value="1"/>
</dbReference>
<evidence type="ECO:0000259" key="3">
    <source>
        <dbReference type="Pfam" id="PF03109"/>
    </source>
</evidence>
<evidence type="ECO:0000313" key="5">
    <source>
        <dbReference type="Proteomes" id="UP000198406"/>
    </source>
</evidence>
<organism evidence="4 5">
    <name type="scientific">Fistulifera solaris</name>
    <name type="common">Oleaginous diatom</name>
    <dbReference type="NCBI Taxonomy" id="1519565"/>
    <lineage>
        <taxon>Eukaryota</taxon>
        <taxon>Sar</taxon>
        <taxon>Stramenopiles</taxon>
        <taxon>Ochrophyta</taxon>
        <taxon>Bacillariophyta</taxon>
        <taxon>Bacillariophyceae</taxon>
        <taxon>Bacillariophycidae</taxon>
        <taxon>Naviculales</taxon>
        <taxon>Naviculaceae</taxon>
        <taxon>Fistulifera</taxon>
    </lineage>
</organism>
<proteinExistence type="inferred from homology"/>
<evidence type="ECO:0000256" key="2">
    <source>
        <dbReference type="SAM" id="MobiDB-lite"/>
    </source>
</evidence>
<gene>
    <name evidence="4" type="ORF">FisN_15Lh188</name>
</gene>
<dbReference type="AlphaFoldDB" id="A0A1Z5JDR1"/>
<feature type="region of interest" description="Disordered" evidence="2">
    <location>
        <begin position="32"/>
        <end position="51"/>
    </location>
</feature>
<reference evidence="4 5" key="1">
    <citation type="journal article" date="2015" name="Plant Cell">
        <title>Oil accumulation by the oleaginous diatom Fistulifera solaris as revealed by the genome and transcriptome.</title>
        <authorList>
            <person name="Tanaka T."/>
            <person name="Maeda Y."/>
            <person name="Veluchamy A."/>
            <person name="Tanaka M."/>
            <person name="Abida H."/>
            <person name="Marechal E."/>
            <person name="Bowler C."/>
            <person name="Muto M."/>
            <person name="Sunaga Y."/>
            <person name="Tanaka M."/>
            <person name="Yoshino T."/>
            <person name="Taniguchi T."/>
            <person name="Fukuda Y."/>
            <person name="Nemoto M."/>
            <person name="Matsumoto M."/>
            <person name="Wong P.S."/>
            <person name="Aburatani S."/>
            <person name="Fujibuchi W."/>
        </authorList>
    </citation>
    <scope>NUCLEOTIDE SEQUENCE [LARGE SCALE GENOMIC DNA]</scope>
    <source>
        <strain evidence="4 5">JPCC DA0580</strain>
    </source>
</reference>
<dbReference type="PANTHER" id="PTHR10566">
    <property type="entry name" value="CHAPERONE-ACTIVITY OF BC1 COMPLEX CABC1 -RELATED"/>
    <property type="match status" value="1"/>
</dbReference>
<dbReference type="InterPro" id="IPR050154">
    <property type="entry name" value="UbiB_kinase"/>
</dbReference>
<dbReference type="Proteomes" id="UP000198406">
    <property type="component" value="Unassembled WGS sequence"/>
</dbReference>
<dbReference type="EMBL" id="BDSP01000049">
    <property type="protein sequence ID" value="GAX12119.1"/>
    <property type="molecule type" value="Genomic_DNA"/>
</dbReference>
<evidence type="ECO:0000313" key="4">
    <source>
        <dbReference type="EMBL" id="GAX12119.1"/>
    </source>
</evidence>
<dbReference type="Gene3D" id="1.10.510.10">
    <property type="entry name" value="Transferase(Phosphotransferase) domain 1"/>
    <property type="match status" value="1"/>
</dbReference>
<dbReference type="SUPFAM" id="SSF56112">
    <property type="entry name" value="Protein kinase-like (PK-like)"/>
    <property type="match status" value="1"/>
</dbReference>
<dbReference type="InterPro" id="IPR004147">
    <property type="entry name" value="ABC1_dom"/>
</dbReference>
<feature type="compositionally biased region" description="Pro residues" evidence="2">
    <location>
        <begin position="39"/>
        <end position="51"/>
    </location>
</feature>
<dbReference type="CDD" id="cd05121">
    <property type="entry name" value="ABC1_ADCK3-like"/>
    <property type="match status" value="1"/>
</dbReference>
<name>A0A1Z5JDR1_FISSO</name>
<sequence length="916" mass="101499">MLRIRITHLVFVLSIGISYGFVSHSSPFHRKTSLSARYTPPPPLPPPPPPLPALEPVEGWMKETTKTLNELLSNGPQFADLSRLSTQIGVSLQNLMSSIELKEQINALRSQIDSLDAAVLQEIATVTNHIQSLVEQEYPLLSPYVRQIQTVMPLQLTSGITFLMASILSVLFAGSLWDYAQRGPSQPYPTGRYDPDTARAYFDRRLPRVLARGLSIVLQSLQFGIGVLSDKVLNKEEENSYQRGRELAILLTKLGPTFIKVGQSLSIRTDLLSPAYIRGLETLQDQVPAFDTAIATRILEQEWGRPVSQVLAEPLSSKPIAAASLGQVYKAKLKPDGEEVAIKVQRPDITEQIALDMYLVRNFATIAKSFFNLNTDTVGTVDAWGVGFVDELDYMEEARNAEFFSSKIAETPLRDVVFAPTVVDSLSTRCVLVSEWVDGERLDRSTSEDVSVLCSIAMNTYLTMLLEMSILHCDPHPGNLLRVKKDGRLCILDWGMVTRLEPGLQLTLIEHMAHLTSSDYAEIPRDLLLLGFIPESKADLIEDSGVVDVLADIYGAWSAGGGAAAINVPDVINQLQDLTSKKGNLFQIPPYFAYIAKSFSVLEGIGLSNDPKYSIINECLPYVSNRLITDKENMGPALSTFIFGPEKSNKDRIVSYKRVKQLVEGFGEFTTSSSGALLGKNNLTRTELLDETTDQIMDLLFSDEETPLQQILLEQVAKVVTSSGRYILTNVREQSGILPTGRTLLGTLVDPLGFWRTSPLVRMNELDEKTINTTRQIVQLFQEQAQKTNNPVFDLSNLTREETTAIASMLVRKIWSRRTGILQTSNRFARQLLLLTAEKLELGERDSRTVPKRLSPVDTNNSGEVTQLPLTLSSTAVIKESSRLQSARALLDSLQKDSTSDLSPIPASNQPSTTQR</sequence>
<dbReference type="InterPro" id="IPR011009">
    <property type="entry name" value="Kinase-like_dom_sf"/>
</dbReference>
<dbReference type="Pfam" id="PF03109">
    <property type="entry name" value="ABC1"/>
    <property type="match status" value="1"/>
</dbReference>
<evidence type="ECO:0000256" key="1">
    <source>
        <dbReference type="ARBA" id="ARBA00009670"/>
    </source>
</evidence>
<dbReference type="InParanoid" id="A0A1Z5JDR1"/>
<feature type="compositionally biased region" description="Polar residues" evidence="2">
    <location>
        <begin position="900"/>
        <end position="916"/>
    </location>
</feature>
<protein>
    <recommendedName>
        <fullName evidence="3">ABC1 atypical kinase-like domain-containing protein</fullName>
    </recommendedName>
</protein>
<feature type="region of interest" description="Disordered" evidence="2">
    <location>
        <begin position="894"/>
        <end position="916"/>
    </location>
</feature>
<dbReference type="OrthoDB" id="427480at2759"/>
<accession>A0A1Z5JDR1</accession>